<dbReference type="HAMAP" id="MF_00156">
    <property type="entry name" value="PanB"/>
    <property type="match status" value="1"/>
</dbReference>
<feature type="binding site" evidence="7 9">
    <location>
        <position position="118"/>
    </location>
    <ligand>
        <name>3-methyl-2-oxobutanoate</name>
        <dbReference type="ChEBI" id="CHEBI:11851"/>
    </ligand>
</feature>
<comment type="subcellular location">
    <subcellularLocation>
        <location evidence="7">Cytoplasm</location>
    </subcellularLocation>
</comment>
<dbReference type="GO" id="GO:0000287">
    <property type="term" value="F:magnesium ion binding"/>
    <property type="evidence" value="ECO:0007669"/>
    <property type="project" value="TreeGrafter"/>
</dbReference>
<feature type="binding site" evidence="7 9">
    <location>
        <begin position="49"/>
        <end position="50"/>
    </location>
    <ligand>
        <name>3-methyl-2-oxobutanoate</name>
        <dbReference type="ChEBI" id="CHEBI:11851"/>
    </ligand>
</feature>
<organism evidence="11 12">
    <name type="scientific">Jiella flava</name>
    <dbReference type="NCBI Taxonomy" id="2816857"/>
    <lineage>
        <taxon>Bacteria</taxon>
        <taxon>Pseudomonadati</taxon>
        <taxon>Pseudomonadota</taxon>
        <taxon>Alphaproteobacteria</taxon>
        <taxon>Hyphomicrobiales</taxon>
        <taxon>Aurantimonadaceae</taxon>
        <taxon>Jiella</taxon>
    </lineage>
</organism>
<reference evidence="11" key="1">
    <citation type="submission" date="2021-03" db="EMBL/GenBank/DDBJ databases">
        <title>Whole genome sequence of Jiella sp. CQZ9-1.</title>
        <authorList>
            <person name="Tuo L."/>
        </authorList>
    </citation>
    <scope>NUCLEOTIDE SEQUENCE</scope>
    <source>
        <strain evidence="11">CQZ9-1</strain>
    </source>
</reference>
<dbReference type="Pfam" id="PF02548">
    <property type="entry name" value="Pantoate_transf"/>
    <property type="match status" value="1"/>
</dbReference>
<dbReference type="GO" id="GO:0015940">
    <property type="term" value="P:pantothenate biosynthetic process"/>
    <property type="evidence" value="ECO:0007669"/>
    <property type="project" value="UniProtKB-UniRule"/>
</dbReference>
<dbReference type="EC" id="2.1.2.11" evidence="7"/>
<comment type="catalytic activity">
    <reaction evidence="7">
        <text>(6R)-5,10-methylene-5,6,7,8-tetrahydrofolate + 3-methyl-2-oxobutanoate + H2O = 2-dehydropantoate + (6S)-5,6,7,8-tetrahydrofolate</text>
        <dbReference type="Rhea" id="RHEA:11824"/>
        <dbReference type="ChEBI" id="CHEBI:11561"/>
        <dbReference type="ChEBI" id="CHEBI:11851"/>
        <dbReference type="ChEBI" id="CHEBI:15377"/>
        <dbReference type="ChEBI" id="CHEBI:15636"/>
        <dbReference type="ChEBI" id="CHEBI:57453"/>
        <dbReference type="EC" id="2.1.2.11"/>
    </reaction>
</comment>
<dbReference type="PANTHER" id="PTHR20881">
    <property type="entry name" value="3-METHYL-2-OXOBUTANOATE HYDROXYMETHYLTRANSFERASE"/>
    <property type="match status" value="1"/>
</dbReference>
<dbReference type="AlphaFoldDB" id="A0A939FZT4"/>
<dbReference type="PANTHER" id="PTHR20881:SF0">
    <property type="entry name" value="3-METHYL-2-OXOBUTANOATE HYDROXYMETHYLTRANSFERASE"/>
    <property type="match status" value="1"/>
</dbReference>
<dbReference type="PIRSF" id="PIRSF000388">
    <property type="entry name" value="Pantoate_hydroxy_MeTrfase"/>
    <property type="match status" value="1"/>
</dbReference>
<dbReference type="GO" id="GO:0003864">
    <property type="term" value="F:3-methyl-2-oxobutanoate hydroxymethyltransferase activity"/>
    <property type="evidence" value="ECO:0007669"/>
    <property type="project" value="UniProtKB-UniRule"/>
</dbReference>
<dbReference type="InterPro" id="IPR040442">
    <property type="entry name" value="Pyrv_kinase-like_dom_sf"/>
</dbReference>
<keyword evidence="7" id="KW-0963">Cytoplasm</keyword>
<dbReference type="RefSeq" id="WP_207258012.1">
    <property type="nucleotide sequence ID" value="NZ_JAFMPP010000009.1"/>
</dbReference>
<dbReference type="InterPro" id="IPR015813">
    <property type="entry name" value="Pyrv/PenolPyrv_kinase-like_dom"/>
</dbReference>
<evidence type="ECO:0000256" key="4">
    <source>
        <dbReference type="ARBA" id="ARBA00022655"/>
    </source>
</evidence>
<evidence type="ECO:0000256" key="10">
    <source>
        <dbReference type="PIRSR" id="PIRSR000388-3"/>
    </source>
</evidence>
<comment type="function">
    <text evidence="6 7">Catalyzes the reversible reaction in which hydroxymethyl group from 5,10-methylenetetrahydrofolate is transferred onto alpha-ketoisovalerate to form ketopantoate.</text>
</comment>
<dbReference type="GO" id="GO:0005737">
    <property type="term" value="C:cytoplasm"/>
    <property type="evidence" value="ECO:0007669"/>
    <property type="project" value="UniProtKB-SubCell"/>
</dbReference>
<evidence type="ECO:0000256" key="6">
    <source>
        <dbReference type="ARBA" id="ARBA00056497"/>
    </source>
</evidence>
<comment type="similarity">
    <text evidence="2 7">Belongs to the PanB family.</text>
</comment>
<evidence type="ECO:0000256" key="2">
    <source>
        <dbReference type="ARBA" id="ARBA00008676"/>
    </source>
</evidence>
<comment type="pathway">
    <text evidence="1 7">Cofactor biosynthesis; (R)-pantothenate biosynthesis; (R)-pantoate from 3-methyl-2-oxobutanoate: step 1/2.</text>
</comment>
<protein>
    <recommendedName>
        <fullName evidence="7">3-methyl-2-oxobutanoate hydroxymethyltransferase</fullName>
        <ecNumber evidence="7">2.1.2.11</ecNumber>
    </recommendedName>
    <alternativeName>
        <fullName evidence="7">Ketopantoate hydroxymethyltransferase</fullName>
        <shortName evidence="7">KPHMT</shortName>
    </alternativeName>
</protein>
<dbReference type="NCBIfam" id="TIGR00222">
    <property type="entry name" value="panB"/>
    <property type="match status" value="1"/>
</dbReference>
<dbReference type="Gene3D" id="3.20.20.60">
    <property type="entry name" value="Phosphoenolpyruvate-binding domains"/>
    <property type="match status" value="1"/>
</dbReference>
<evidence type="ECO:0000256" key="5">
    <source>
        <dbReference type="ARBA" id="ARBA00022679"/>
    </source>
</evidence>
<evidence type="ECO:0000256" key="9">
    <source>
        <dbReference type="PIRSR" id="PIRSR000388-2"/>
    </source>
</evidence>
<dbReference type="NCBIfam" id="NF001452">
    <property type="entry name" value="PRK00311.1"/>
    <property type="match status" value="1"/>
</dbReference>
<feature type="binding site" evidence="7 10">
    <location>
        <position position="120"/>
    </location>
    <ligand>
        <name>Mg(2+)</name>
        <dbReference type="ChEBI" id="CHEBI:18420"/>
    </ligand>
</feature>
<keyword evidence="12" id="KW-1185">Reference proteome</keyword>
<gene>
    <name evidence="7 11" type="primary">panB</name>
    <name evidence="11" type="ORF">J1C48_11585</name>
</gene>
<feature type="binding site" evidence="7 9">
    <location>
        <position position="88"/>
    </location>
    <ligand>
        <name>3-methyl-2-oxobutanoate</name>
        <dbReference type="ChEBI" id="CHEBI:11851"/>
    </ligand>
</feature>
<sequence length="272" mass="28217">MSAQNTGRRRTAPDILARKGGEPIVSLTCYNAAFAPFVDPLVDFILVGDSLAMVEHGMDSTLGVSLDLMIAHGKAVVRSTSQALIVVDMPFGSYEASKEEAFRAAARLMAETGCGAVKLEGGAPMAETIAFLAARGIPVMAHIGLTPQAVNALGGFKSQGHDAVARDKILGDAIAVAEAGAFAVVVEGVVAPLGDEITAKIAIPTIGIGASAGCDGQVLVINDMLGLTDRVPRFVKRFGNVGQAVTDAVSAYADDVRARRFPGQEHTYKPRG</sequence>
<evidence type="ECO:0000313" key="11">
    <source>
        <dbReference type="EMBL" id="MBO0663221.1"/>
    </source>
</evidence>
<comment type="subunit">
    <text evidence="3 7">Homodecamer; pentamer of dimers.</text>
</comment>
<keyword evidence="7 10" id="KW-0460">Magnesium</keyword>
<dbReference type="EMBL" id="JAFMPP010000009">
    <property type="protein sequence ID" value="MBO0663221.1"/>
    <property type="molecule type" value="Genomic_DNA"/>
</dbReference>
<dbReference type="CDD" id="cd06557">
    <property type="entry name" value="KPHMT-like"/>
    <property type="match status" value="1"/>
</dbReference>
<name>A0A939FZT4_9HYPH</name>
<keyword evidence="7 10" id="KW-0479">Metal-binding</keyword>
<feature type="active site" description="Proton acceptor" evidence="7 8">
    <location>
        <position position="187"/>
    </location>
</feature>
<keyword evidence="4 7" id="KW-0566">Pantothenate biosynthesis</keyword>
<feature type="binding site" evidence="7 10">
    <location>
        <position position="49"/>
    </location>
    <ligand>
        <name>Mg(2+)</name>
        <dbReference type="ChEBI" id="CHEBI:18420"/>
    </ligand>
</feature>
<evidence type="ECO:0000256" key="7">
    <source>
        <dbReference type="HAMAP-Rule" id="MF_00156"/>
    </source>
</evidence>
<evidence type="ECO:0000256" key="8">
    <source>
        <dbReference type="PIRSR" id="PIRSR000388-1"/>
    </source>
</evidence>
<dbReference type="SUPFAM" id="SSF51621">
    <property type="entry name" value="Phosphoenolpyruvate/pyruvate domain"/>
    <property type="match status" value="1"/>
</dbReference>
<accession>A0A939FZT4</accession>
<comment type="cofactor">
    <cofactor evidence="7 10">
        <name>Mg(2+)</name>
        <dbReference type="ChEBI" id="CHEBI:18420"/>
    </cofactor>
    <text evidence="7 10">Binds 1 Mg(2+) ion per subunit.</text>
</comment>
<evidence type="ECO:0000256" key="3">
    <source>
        <dbReference type="ARBA" id="ARBA00011424"/>
    </source>
</evidence>
<proteinExistence type="inferred from homology"/>
<dbReference type="FunFam" id="3.20.20.60:FF:000003">
    <property type="entry name" value="3-methyl-2-oxobutanoate hydroxymethyltransferase"/>
    <property type="match status" value="1"/>
</dbReference>
<dbReference type="Proteomes" id="UP000664122">
    <property type="component" value="Unassembled WGS sequence"/>
</dbReference>
<feature type="binding site" evidence="7 10">
    <location>
        <position position="88"/>
    </location>
    <ligand>
        <name>Mg(2+)</name>
        <dbReference type="ChEBI" id="CHEBI:18420"/>
    </ligand>
</feature>
<evidence type="ECO:0000313" key="12">
    <source>
        <dbReference type="Proteomes" id="UP000664122"/>
    </source>
</evidence>
<evidence type="ECO:0000256" key="1">
    <source>
        <dbReference type="ARBA" id="ARBA00005033"/>
    </source>
</evidence>
<dbReference type="InterPro" id="IPR003700">
    <property type="entry name" value="Pantoate_hydroxy_MeTrfase"/>
</dbReference>
<keyword evidence="5 7" id="KW-0808">Transferase</keyword>
<comment type="caution">
    <text evidence="11">The sequence shown here is derived from an EMBL/GenBank/DDBJ whole genome shotgun (WGS) entry which is preliminary data.</text>
</comment>